<protein>
    <submittedName>
        <fullName evidence="1">Uncharacterized protein</fullName>
    </submittedName>
</protein>
<organism evidence="1 2">
    <name type="scientific">Candidatus Nitrososphaera evergladensis SR1</name>
    <dbReference type="NCBI Taxonomy" id="1459636"/>
    <lineage>
        <taxon>Archaea</taxon>
        <taxon>Nitrososphaerota</taxon>
        <taxon>Nitrososphaeria</taxon>
        <taxon>Nitrososphaerales</taxon>
        <taxon>Nitrososphaeraceae</taxon>
        <taxon>Nitrososphaera</taxon>
    </lineage>
</organism>
<dbReference type="EMBL" id="CP007174">
    <property type="protein sequence ID" value="AIF83753.1"/>
    <property type="molecule type" value="Genomic_DNA"/>
</dbReference>
<dbReference type="STRING" id="1459636.NTE_01692"/>
<evidence type="ECO:0000313" key="1">
    <source>
        <dbReference type="EMBL" id="AIF83753.1"/>
    </source>
</evidence>
<reference evidence="1 2" key="1">
    <citation type="journal article" date="2014" name="PLoS ONE">
        <title>Genome Sequence of Candidatus Nitrososphaera evergladensis from Group I.1b Enriched from Everglades Soil Reveals Novel Genomic Features of the Ammonia-Oxidizing Archaea.</title>
        <authorList>
            <person name="Zhalnina K.V."/>
            <person name="Dias R."/>
            <person name="Leonard M.T."/>
            <person name="Dorr de Quadros P."/>
            <person name="Camargo F.A."/>
            <person name="Drew J.C."/>
            <person name="Farmerie W.G."/>
            <person name="Daroub S.H."/>
            <person name="Triplett E.W."/>
        </authorList>
    </citation>
    <scope>NUCLEOTIDE SEQUENCE [LARGE SCALE GENOMIC DNA]</scope>
    <source>
        <strain evidence="1 2">SR1</strain>
    </source>
</reference>
<dbReference type="AlphaFoldDB" id="A0A075MRH5"/>
<proteinExistence type="predicted"/>
<evidence type="ECO:0000313" key="2">
    <source>
        <dbReference type="Proteomes" id="UP000028194"/>
    </source>
</evidence>
<sequence>MNDRDDDNGGEREWISKSGESDVFKEYENKVERFLAGLNETISKLHKAGHLDDAAYSRLGKLARDFQGS</sequence>
<dbReference type="RefSeq" id="WP_148700466.1">
    <property type="nucleotide sequence ID" value="NZ_CP007174.1"/>
</dbReference>
<dbReference type="HOGENOM" id="CLU_2765846_0_0_2"/>
<keyword evidence="2" id="KW-1185">Reference proteome</keyword>
<accession>A0A075MRH5</accession>
<dbReference type="GeneID" id="41597462"/>
<dbReference type="Proteomes" id="UP000028194">
    <property type="component" value="Chromosome"/>
</dbReference>
<dbReference type="KEGG" id="nev:NTE_01692"/>
<gene>
    <name evidence="1" type="ORF">NTE_01692</name>
</gene>
<name>A0A075MRH5_9ARCH</name>